<feature type="binding site" evidence="8">
    <location>
        <position position="172"/>
    </location>
    <ligand>
        <name>3-phosphoshikimate</name>
        <dbReference type="ChEBI" id="CHEBI:145989"/>
    </ligand>
</feature>
<dbReference type="PROSITE" id="PS00885">
    <property type="entry name" value="EPSP_SYNTHASE_2"/>
    <property type="match status" value="1"/>
</dbReference>
<dbReference type="EC" id="2.5.1.19" evidence="8"/>
<feature type="domain" description="Enolpyruvate transferase" evidence="9">
    <location>
        <begin position="7"/>
        <end position="419"/>
    </location>
</feature>
<comment type="subunit">
    <text evidence="8">Monomer.</text>
</comment>
<comment type="caution">
    <text evidence="10">The sequence shown here is derived from an EMBL/GenBank/DDBJ whole genome shotgun (WGS) entry which is preliminary data.</text>
</comment>
<dbReference type="EMBL" id="LSNE01000005">
    <property type="protein sequence ID" value="KXI28935.1"/>
    <property type="molecule type" value="Genomic_DNA"/>
</dbReference>
<dbReference type="PANTHER" id="PTHR21090:SF5">
    <property type="entry name" value="PENTAFUNCTIONAL AROM POLYPEPTIDE"/>
    <property type="match status" value="1"/>
</dbReference>
<name>A0A136A123_9ALTE</name>
<dbReference type="InterPro" id="IPR036968">
    <property type="entry name" value="Enolpyruvate_Tfrase_sf"/>
</dbReference>
<feature type="binding site" evidence="8">
    <location>
        <position position="22"/>
    </location>
    <ligand>
        <name>3-phosphoshikimate</name>
        <dbReference type="ChEBI" id="CHEBI:145989"/>
    </ligand>
</feature>
<comment type="pathway">
    <text evidence="1 8">Metabolic intermediate biosynthesis; chorismate biosynthesis; chorismate from D-erythrose 4-phosphate and phosphoenolpyruvate: step 6/7.</text>
</comment>
<evidence type="ECO:0000256" key="4">
    <source>
        <dbReference type="ARBA" id="ARBA00022605"/>
    </source>
</evidence>
<dbReference type="Gene3D" id="3.65.10.10">
    <property type="entry name" value="Enolpyruvate transferase domain"/>
    <property type="match status" value="2"/>
</dbReference>
<accession>A0A136A123</accession>
<dbReference type="GO" id="GO:0003866">
    <property type="term" value="F:3-phosphoshikimate 1-carboxyvinyltransferase activity"/>
    <property type="evidence" value="ECO:0007669"/>
    <property type="project" value="UniProtKB-UniRule"/>
</dbReference>
<evidence type="ECO:0000256" key="8">
    <source>
        <dbReference type="HAMAP-Rule" id="MF_00210"/>
    </source>
</evidence>
<keyword evidence="4 8" id="KW-0028">Amino-acid biosynthesis</keyword>
<dbReference type="NCBIfam" id="TIGR01356">
    <property type="entry name" value="aroA"/>
    <property type="match status" value="1"/>
</dbReference>
<dbReference type="PANTHER" id="PTHR21090">
    <property type="entry name" value="AROM/DEHYDROQUINATE SYNTHASE"/>
    <property type="match status" value="1"/>
</dbReference>
<feature type="active site" description="Proton acceptor" evidence="8">
    <location>
        <position position="314"/>
    </location>
</feature>
<feature type="binding site" evidence="8">
    <location>
        <position position="172"/>
    </location>
    <ligand>
        <name>phosphoenolpyruvate</name>
        <dbReference type="ChEBI" id="CHEBI:58702"/>
    </ligand>
</feature>
<dbReference type="SUPFAM" id="SSF55205">
    <property type="entry name" value="EPT/RTPC-like"/>
    <property type="match status" value="1"/>
</dbReference>
<dbReference type="Proteomes" id="UP000070299">
    <property type="component" value="Unassembled WGS sequence"/>
</dbReference>
<evidence type="ECO:0000256" key="5">
    <source>
        <dbReference type="ARBA" id="ARBA00022679"/>
    </source>
</evidence>
<feature type="binding site" evidence="8">
    <location>
        <position position="198"/>
    </location>
    <ligand>
        <name>3-phosphoshikimate</name>
        <dbReference type="ChEBI" id="CHEBI:145989"/>
    </ligand>
</feature>
<comment type="function">
    <text evidence="8">Catalyzes the transfer of the enolpyruvyl moiety of phosphoenolpyruvate (PEP) to the 5-hydroxyl of shikimate-3-phosphate (S3P) to produce enolpyruvyl shikimate-3-phosphate and inorganic phosphate.</text>
</comment>
<feature type="binding site" evidence="8">
    <location>
        <position position="337"/>
    </location>
    <ligand>
        <name>3-phosphoshikimate</name>
        <dbReference type="ChEBI" id="CHEBI:145989"/>
    </ligand>
</feature>
<feature type="binding site" evidence="8">
    <location>
        <position position="124"/>
    </location>
    <ligand>
        <name>phosphoenolpyruvate</name>
        <dbReference type="ChEBI" id="CHEBI:58702"/>
    </ligand>
</feature>
<evidence type="ECO:0000256" key="1">
    <source>
        <dbReference type="ARBA" id="ARBA00004811"/>
    </source>
</evidence>
<feature type="binding site" evidence="8">
    <location>
        <position position="345"/>
    </location>
    <ligand>
        <name>phosphoenolpyruvate</name>
        <dbReference type="ChEBI" id="CHEBI:58702"/>
    </ligand>
</feature>
<dbReference type="GO" id="GO:0005737">
    <property type="term" value="C:cytoplasm"/>
    <property type="evidence" value="ECO:0007669"/>
    <property type="project" value="UniProtKB-SubCell"/>
</dbReference>
<feature type="binding site" evidence="8">
    <location>
        <position position="387"/>
    </location>
    <ligand>
        <name>phosphoenolpyruvate</name>
        <dbReference type="ChEBI" id="CHEBI:58702"/>
    </ligand>
</feature>
<evidence type="ECO:0000313" key="10">
    <source>
        <dbReference type="EMBL" id="KXI28935.1"/>
    </source>
</evidence>
<dbReference type="GO" id="GO:0009423">
    <property type="term" value="P:chorismate biosynthetic process"/>
    <property type="evidence" value="ECO:0007669"/>
    <property type="project" value="UniProtKB-UniRule"/>
</dbReference>
<dbReference type="PIRSF" id="PIRSF000505">
    <property type="entry name" value="EPSPS"/>
    <property type="match status" value="1"/>
</dbReference>
<dbReference type="HAMAP" id="MF_00210">
    <property type="entry name" value="EPSP_synth"/>
    <property type="match status" value="1"/>
</dbReference>
<dbReference type="STRING" id="1799789.AX660_12165"/>
<feature type="binding site" evidence="8">
    <location>
        <position position="27"/>
    </location>
    <ligand>
        <name>3-phosphoshikimate</name>
        <dbReference type="ChEBI" id="CHEBI:145989"/>
    </ligand>
</feature>
<keyword evidence="11" id="KW-1185">Reference proteome</keyword>
<protein>
    <recommendedName>
        <fullName evidence="8">3-phosphoshikimate 1-carboxyvinyltransferase</fullName>
        <ecNumber evidence="8">2.5.1.19</ecNumber>
    </recommendedName>
    <alternativeName>
        <fullName evidence="8">5-enolpyruvylshikimate-3-phosphate synthase</fullName>
        <shortName evidence="8">EPSP synthase</shortName>
        <shortName evidence="8">EPSPS</shortName>
    </alternativeName>
</protein>
<feature type="binding site" evidence="8">
    <location>
        <position position="23"/>
    </location>
    <ligand>
        <name>3-phosphoshikimate</name>
        <dbReference type="ChEBI" id="CHEBI:145989"/>
    </ligand>
</feature>
<dbReference type="PROSITE" id="PS00104">
    <property type="entry name" value="EPSP_SYNTHASE_1"/>
    <property type="match status" value="1"/>
</dbReference>
<dbReference type="AlphaFoldDB" id="A0A136A123"/>
<dbReference type="OrthoDB" id="9809920at2"/>
<dbReference type="GO" id="GO:0008652">
    <property type="term" value="P:amino acid biosynthetic process"/>
    <property type="evidence" value="ECO:0007669"/>
    <property type="project" value="UniProtKB-KW"/>
</dbReference>
<dbReference type="Pfam" id="PF00275">
    <property type="entry name" value="EPSP_synthase"/>
    <property type="match status" value="1"/>
</dbReference>
<keyword evidence="6 8" id="KW-0057">Aromatic amino acid biosynthesis</keyword>
<dbReference type="FunFam" id="3.65.10.10:FF:000004">
    <property type="entry name" value="3-phosphoshikimate 1-carboxyvinyltransferase"/>
    <property type="match status" value="1"/>
</dbReference>
<dbReference type="FunFam" id="3.65.10.10:FF:000003">
    <property type="entry name" value="3-phosphoshikimate 1-carboxyvinyltransferase"/>
    <property type="match status" value="1"/>
</dbReference>
<feature type="binding site" evidence="8">
    <location>
        <position position="170"/>
    </location>
    <ligand>
        <name>3-phosphoshikimate</name>
        <dbReference type="ChEBI" id="CHEBI:145989"/>
    </ligand>
</feature>
<evidence type="ECO:0000256" key="6">
    <source>
        <dbReference type="ARBA" id="ARBA00023141"/>
    </source>
</evidence>
<dbReference type="RefSeq" id="WP_068375835.1">
    <property type="nucleotide sequence ID" value="NZ_LSNE01000005.1"/>
</dbReference>
<comment type="catalytic activity">
    <reaction evidence="7">
        <text>3-phosphoshikimate + phosphoenolpyruvate = 5-O-(1-carboxyvinyl)-3-phosphoshikimate + phosphate</text>
        <dbReference type="Rhea" id="RHEA:21256"/>
        <dbReference type="ChEBI" id="CHEBI:43474"/>
        <dbReference type="ChEBI" id="CHEBI:57701"/>
        <dbReference type="ChEBI" id="CHEBI:58702"/>
        <dbReference type="ChEBI" id="CHEBI:145989"/>
        <dbReference type="EC" id="2.5.1.19"/>
    </reaction>
    <physiologicalReaction direction="left-to-right" evidence="7">
        <dbReference type="Rhea" id="RHEA:21257"/>
    </physiologicalReaction>
</comment>
<comment type="subcellular location">
    <subcellularLocation>
        <location evidence="8">Cytoplasm</location>
    </subcellularLocation>
</comment>
<dbReference type="InterPro" id="IPR006264">
    <property type="entry name" value="EPSP_synthase"/>
</dbReference>
<dbReference type="InterPro" id="IPR001986">
    <property type="entry name" value="Enolpyruvate_Tfrase_dom"/>
</dbReference>
<sequence>MKQLLLNPIKQVSGTVNVPGSKSLSNRALLLAALANGETHLTNLLDSEDIHHMLNALSALGIKYRLSADKTQCWVTGNGGAFTSSNELSLFLGNAGTAMRPLCAALASSEGVFTLTGEPRMEERPIGALVDSLNQAGAHIEYLKNSGYPPLKIHGKPLTGGDISVDGSVSSQFLTALLMSAPLFANDSNIKIVGELVSKPYINITLDTMAKFGVQVENHNYQTFHVSGRQQYQSPGKFLVEGDASSASYFLAAGAIKGGKVKVTGVGKASIQGDIKFAEVLEKMGAKITWADDYIEVEGAPLKGVDLDLNHIPDAAMTIATTALFAQGTTTIRNIYNWRVKETDRLAAMSTELRKVGATVEEGHDYITITPPQKLVHAEIDTYNDHRVAMCFSLVALSDTPVTINDPGCTAKTFPDYFTRFATLCS</sequence>
<comment type="similarity">
    <text evidence="2 8">Belongs to the EPSP synthase family.</text>
</comment>
<evidence type="ECO:0000256" key="3">
    <source>
        <dbReference type="ARBA" id="ARBA00022490"/>
    </source>
</evidence>
<dbReference type="CDD" id="cd01556">
    <property type="entry name" value="EPSP_synthase"/>
    <property type="match status" value="1"/>
</dbReference>
<gene>
    <name evidence="8" type="primary">aroA</name>
    <name evidence="10" type="ORF">AX660_12165</name>
</gene>
<keyword evidence="5 8" id="KW-0808">Transferase</keyword>
<organism evidence="10 11">
    <name type="scientific">Paraglaciecola hydrolytica</name>
    <dbReference type="NCBI Taxonomy" id="1799789"/>
    <lineage>
        <taxon>Bacteria</taxon>
        <taxon>Pseudomonadati</taxon>
        <taxon>Pseudomonadota</taxon>
        <taxon>Gammaproteobacteria</taxon>
        <taxon>Alteromonadales</taxon>
        <taxon>Alteromonadaceae</taxon>
        <taxon>Paraglaciecola</taxon>
    </lineage>
</organism>
<reference evidence="11" key="1">
    <citation type="submission" date="2016-02" db="EMBL/GenBank/DDBJ databases">
        <authorList>
            <person name="Schultz-Johansen M."/>
            <person name="Glaring M.A."/>
            <person name="Bech P.K."/>
            <person name="Stougaard P."/>
        </authorList>
    </citation>
    <scope>NUCLEOTIDE SEQUENCE [LARGE SCALE GENOMIC DNA]</scope>
    <source>
        <strain evidence="11">S66</strain>
    </source>
</reference>
<evidence type="ECO:0000256" key="2">
    <source>
        <dbReference type="ARBA" id="ARBA00009948"/>
    </source>
</evidence>
<feature type="binding site" evidence="8">
    <location>
        <position position="412"/>
    </location>
    <ligand>
        <name>phosphoenolpyruvate</name>
        <dbReference type="ChEBI" id="CHEBI:58702"/>
    </ligand>
</feature>
<dbReference type="UniPathway" id="UPA00053">
    <property type="reaction ID" value="UER00089"/>
</dbReference>
<keyword evidence="3 8" id="KW-0963">Cytoplasm</keyword>
<feature type="binding site" evidence="8">
    <location>
        <position position="314"/>
    </location>
    <ligand>
        <name>3-phosphoshikimate</name>
        <dbReference type="ChEBI" id="CHEBI:145989"/>
    </ligand>
</feature>
<proteinExistence type="inferred from homology"/>
<dbReference type="InterPro" id="IPR023193">
    <property type="entry name" value="EPSP_synthase_CS"/>
</dbReference>
<evidence type="ECO:0000256" key="7">
    <source>
        <dbReference type="ARBA" id="ARBA00044633"/>
    </source>
</evidence>
<feature type="binding site" evidence="8">
    <location>
        <position position="171"/>
    </location>
    <ligand>
        <name>3-phosphoshikimate</name>
        <dbReference type="ChEBI" id="CHEBI:145989"/>
    </ligand>
</feature>
<feature type="binding site" evidence="8">
    <location>
        <position position="96"/>
    </location>
    <ligand>
        <name>phosphoenolpyruvate</name>
        <dbReference type="ChEBI" id="CHEBI:58702"/>
    </ligand>
</feature>
<evidence type="ECO:0000259" key="9">
    <source>
        <dbReference type="Pfam" id="PF00275"/>
    </source>
</evidence>
<dbReference type="InterPro" id="IPR013792">
    <property type="entry name" value="RNA3'P_cycl/enolpyr_Trfase_a/b"/>
</dbReference>
<feature type="binding site" evidence="8">
    <location>
        <position position="341"/>
    </location>
    <ligand>
        <name>3-phosphoshikimate</name>
        <dbReference type="ChEBI" id="CHEBI:145989"/>
    </ligand>
</feature>
<evidence type="ECO:0000313" key="11">
    <source>
        <dbReference type="Proteomes" id="UP000070299"/>
    </source>
</evidence>
<feature type="binding site" evidence="8">
    <location>
        <position position="22"/>
    </location>
    <ligand>
        <name>phosphoenolpyruvate</name>
        <dbReference type="ChEBI" id="CHEBI:58702"/>
    </ligand>
</feature>
<dbReference type="GO" id="GO:0009073">
    <property type="term" value="P:aromatic amino acid family biosynthetic process"/>
    <property type="evidence" value="ECO:0007669"/>
    <property type="project" value="UniProtKB-KW"/>
</dbReference>